<gene>
    <name evidence="2" type="ORF">PG999_012350</name>
</gene>
<dbReference type="AlphaFoldDB" id="A0AAW0QRA2"/>
<feature type="signal peptide" evidence="1">
    <location>
        <begin position="1"/>
        <end position="18"/>
    </location>
</feature>
<organism evidence="2 3">
    <name type="scientific">Apiospora kogelbergensis</name>
    <dbReference type="NCBI Taxonomy" id="1337665"/>
    <lineage>
        <taxon>Eukaryota</taxon>
        <taxon>Fungi</taxon>
        <taxon>Dikarya</taxon>
        <taxon>Ascomycota</taxon>
        <taxon>Pezizomycotina</taxon>
        <taxon>Sordariomycetes</taxon>
        <taxon>Xylariomycetidae</taxon>
        <taxon>Amphisphaeriales</taxon>
        <taxon>Apiosporaceae</taxon>
        <taxon>Apiospora</taxon>
    </lineage>
</organism>
<name>A0AAW0QRA2_9PEZI</name>
<proteinExistence type="predicted"/>
<comment type="caution">
    <text evidence="2">The sequence shown here is derived from an EMBL/GenBank/DDBJ whole genome shotgun (WGS) entry which is preliminary data.</text>
</comment>
<keyword evidence="3" id="KW-1185">Reference proteome</keyword>
<keyword evidence="1" id="KW-0732">Signal</keyword>
<sequence length="135" mass="14202">MKSCAVLGNLILASLSTAHVKHHGFLPTLTGSGMVPLTTSTGSKCGKGYTYCGYMLQGDGHNFSPQTINKTYCDGLKDYCPNNTPKTPPDQAVFICMSDAPASIQLMCACSGRCLDEASSNNIAHCDTACANPKC</sequence>
<evidence type="ECO:0000313" key="3">
    <source>
        <dbReference type="Proteomes" id="UP001392437"/>
    </source>
</evidence>
<evidence type="ECO:0000313" key="2">
    <source>
        <dbReference type="EMBL" id="KAK8101976.1"/>
    </source>
</evidence>
<dbReference type="EMBL" id="JAQQWP010000009">
    <property type="protein sequence ID" value="KAK8101976.1"/>
    <property type="molecule type" value="Genomic_DNA"/>
</dbReference>
<feature type="chain" id="PRO_5043396220" evidence="1">
    <location>
        <begin position="19"/>
        <end position="135"/>
    </location>
</feature>
<reference evidence="2 3" key="1">
    <citation type="submission" date="2023-01" db="EMBL/GenBank/DDBJ databases">
        <title>Analysis of 21 Apiospora genomes using comparative genomics revels a genus with tremendous synthesis potential of carbohydrate active enzymes and secondary metabolites.</title>
        <authorList>
            <person name="Sorensen T."/>
        </authorList>
    </citation>
    <scope>NUCLEOTIDE SEQUENCE [LARGE SCALE GENOMIC DNA]</scope>
    <source>
        <strain evidence="2 3">CBS 117206</strain>
    </source>
</reference>
<evidence type="ECO:0000256" key="1">
    <source>
        <dbReference type="SAM" id="SignalP"/>
    </source>
</evidence>
<accession>A0AAW0QRA2</accession>
<dbReference type="Proteomes" id="UP001392437">
    <property type="component" value="Unassembled WGS sequence"/>
</dbReference>
<protein>
    <submittedName>
        <fullName evidence="2">Uncharacterized protein</fullName>
    </submittedName>
</protein>